<name>A0A4R1Y759_ACICA</name>
<dbReference type="OrthoDB" id="5736859at2"/>
<dbReference type="GO" id="GO:0016747">
    <property type="term" value="F:acyltransferase activity, transferring groups other than amino-acyl groups"/>
    <property type="evidence" value="ECO:0007669"/>
    <property type="project" value="InterPro"/>
</dbReference>
<dbReference type="PROSITE" id="PS51186">
    <property type="entry name" value="GNAT"/>
    <property type="match status" value="1"/>
</dbReference>
<gene>
    <name evidence="2" type="ORF">EC844_101251</name>
</gene>
<organism evidence="2 3">
    <name type="scientific">Acinetobacter calcoaceticus</name>
    <dbReference type="NCBI Taxonomy" id="471"/>
    <lineage>
        <taxon>Bacteria</taxon>
        <taxon>Pseudomonadati</taxon>
        <taxon>Pseudomonadota</taxon>
        <taxon>Gammaproteobacteria</taxon>
        <taxon>Moraxellales</taxon>
        <taxon>Moraxellaceae</taxon>
        <taxon>Acinetobacter</taxon>
        <taxon>Acinetobacter calcoaceticus/baumannii complex</taxon>
    </lineage>
</organism>
<dbReference type="InterPro" id="IPR040448">
    <property type="entry name" value="PanZ_GNAT"/>
</dbReference>
<dbReference type="InterPro" id="IPR016181">
    <property type="entry name" value="Acyl_CoA_acyltransferase"/>
</dbReference>
<dbReference type="CDD" id="cd04301">
    <property type="entry name" value="NAT_SF"/>
    <property type="match status" value="1"/>
</dbReference>
<evidence type="ECO:0000259" key="1">
    <source>
        <dbReference type="PROSITE" id="PS51186"/>
    </source>
</evidence>
<keyword evidence="3" id="KW-1185">Reference proteome</keyword>
<feature type="domain" description="N-acetyltransferase" evidence="1">
    <location>
        <begin position="3"/>
        <end position="125"/>
    </location>
</feature>
<evidence type="ECO:0000313" key="2">
    <source>
        <dbReference type="EMBL" id="TCM70975.1"/>
    </source>
</evidence>
<dbReference type="EMBL" id="SLVJ01000001">
    <property type="protein sequence ID" value="TCM70975.1"/>
    <property type="molecule type" value="Genomic_DNA"/>
</dbReference>
<sequence length="125" mass="14000">MPITVHAYTSLENEDIRDQLERIYDTSPEFGDGQDAIEQLEQNLAQYTLVYTAEFNCKIIGAIWCTGQGDSRLLENIVVHPANRGRGVAERLVAEVCRLEEAKEVKKFEPGCGAIHRCLAHLGKI</sequence>
<proteinExistence type="predicted"/>
<comment type="caution">
    <text evidence="2">The sequence shown here is derived from an EMBL/GenBank/DDBJ whole genome shotgun (WGS) entry which is preliminary data.</text>
</comment>
<accession>A0A4R1Y759</accession>
<dbReference type="AlphaFoldDB" id="A0A4R1Y759"/>
<protein>
    <submittedName>
        <fullName evidence="2">Acetyltransferase (GNAT) family protein</fullName>
    </submittedName>
</protein>
<dbReference type="SUPFAM" id="SSF55729">
    <property type="entry name" value="Acyl-CoA N-acyltransferases (Nat)"/>
    <property type="match status" value="1"/>
</dbReference>
<dbReference type="Proteomes" id="UP000294963">
    <property type="component" value="Unassembled WGS sequence"/>
</dbReference>
<keyword evidence="2" id="KW-0808">Transferase</keyword>
<reference evidence="2 3" key="1">
    <citation type="submission" date="2019-03" db="EMBL/GenBank/DDBJ databases">
        <title>Genomic analyses of the natural microbiome of Caenorhabditis elegans.</title>
        <authorList>
            <person name="Samuel B."/>
        </authorList>
    </citation>
    <scope>NUCLEOTIDE SEQUENCE [LARGE SCALE GENOMIC DNA]</scope>
    <source>
        <strain evidence="2 3">JUb89</strain>
    </source>
</reference>
<dbReference type="Pfam" id="PF12568">
    <property type="entry name" value="PanZ"/>
    <property type="match status" value="1"/>
</dbReference>
<dbReference type="InterPro" id="IPR000182">
    <property type="entry name" value="GNAT_dom"/>
</dbReference>
<evidence type="ECO:0000313" key="3">
    <source>
        <dbReference type="Proteomes" id="UP000294963"/>
    </source>
</evidence>
<dbReference type="Gene3D" id="3.40.630.30">
    <property type="match status" value="1"/>
</dbReference>